<dbReference type="AlphaFoldDB" id="A0A7C1E097"/>
<feature type="transmembrane region" description="Helical" evidence="7">
    <location>
        <begin position="275"/>
        <end position="301"/>
    </location>
</feature>
<comment type="subcellular location">
    <subcellularLocation>
        <location evidence="1 7">Cell membrane</location>
        <topology evidence="1 7">Multi-pass membrane protein</topology>
    </subcellularLocation>
</comment>
<keyword evidence="3" id="KW-1003">Cell membrane</keyword>
<keyword evidence="6 7" id="KW-0472">Membrane</keyword>
<evidence type="ECO:0000256" key="4">
    <source>
        <dbReference type="ARBA" id="ARBA00022692"/>
    </source>
</evidence>
<organism evidence="9">
    <name type="scientific">Fervidicoccus fontis</name>
    <dbReference type="NCBI Taxonomy" id="683846"/>
    <lineage>
        <taxon>Archaea</taxon>
        <taxon>Thermoproteota</taxon>
        <taxon>Thermoprotei</taxon>
        <taxon>Fervidicoccales</taxon>
        <taxon>Fervidicoccaceae</taxon>
        <taxon>Fervidicoccus</taxon>
    </lineage>
</organism>
<sequence length="311" mass="34101">MSLGKFIAKRAFQAFVTLIGALLVVFLIMRILPGDPARLIAGPEASWEDVENIRKMLGLDKPLYIQFIEYVKSVFKGDFGKSIKYGTPVIDEILARLPYTILLAVAAEAIAVALALPLGVYSALKPNSTLSRFISAISLFGASLPIFWLALIFIYIFSAKLKWLPSFGAGSWKHLILPSFTLALLLMGNLTRITRSSVMEAASMNHVTTAVAKGLDNGKVLRRHVLRVSMIPIITIMGLQIGSLLGGAVITETVFAWPGIGSLLIDSIFYRDYPLAQGIILFIVLAFVIVNLAVDFVYGLIDPRVRSRTWS</sequence>
<feature type="transmembrane region" description="Helical" evidence="7">
    <location>
        <begin position="176"/>
        <end position="194"/>
    </location>
</feature>
<dbReference type="PROSITE" id="PS50928">
    <property type="entry name" value="ABC_TM1"/>
    <property type="match status" value="1"/>
</dbReference>
<name>A0A7C1E097_9CREN</name>
<dbReference type="InterPro" id="IPR045621">
    <property type="entry name" value="BPD_transp_1_N"/>
</dbReference>
<dbReference type="EMBL" id="DSDY01000125">
    <property type="protein sequence ID" value="HDS10757.1"/>
    <property type="molecule type" value="Genomic_DNA"/>
</dbReference>
<accession>A0A7C1E097</accession>
<evidence type="ECO:0000256" key="3">
    <source>
        <dbReference type="ARBA" id="ARBA00022475"/>
    </source>
</evidence>
<evidence type="ECO:0000256" key="1">
    <source>
        <dbReference type="ARBA" id="ARBA00004651"/>
    </source>
</evidence>
<keyword evidence="2 7" id="KW-0813">Transport</keyword>
<feature type="transmembrane region" description="Helical" evidence="7">
    <location>
        <begin position="12"/>
        <end position="32"/>
    </location>
</feature>
<proteinExistence type="inferred from homology"/>
<dbReference type="InterPro" id="IPR000515">
    <property type="entry name" value="MetI-like"/>
</dbReference>
<dbReference type="PANTHER" id="PTHR43163:SF6">
    <property type="entry name" value="DIPEPTIDE TRANSPORT SYSTEM PERMEASE PROTEIN DPPB-RELATED"/>
    <property type="match status" value="1"/>
</dbReference>
<evidence type="ECO:0000256" key="7">
    <source>
        <dbReference type="RuleBase" id="RU363032"/>
    </source>
</evidence>
<feature type="transmembrane region" description="Helical" evidence="7">
    <location>
        <begin position="231"/>
        <end position="255"/>
    </location>
</feature>
<dbReference type="PANTHER" id="PTHR43163">
    <property type="entry name" value="DIPEPTIDE TRANSPORT SYSTEM PERMEASE PROTEIN DPPB-RELATED"/>
    <property type="match status" value="1"/>
</dbReference>
<comment type="similarity">
    <text evidence="7">Belongs to the binding-protein-dependent transport system permease family.</text>
</comment>
<dbReference type="InterPro" id="IPR035906">
    <property type="entry name" value="MetI-like_sf"/>
</dbReference>
<evidence type="ECO:0000256" key="5">
    <source>
        <dbReference type="ARBA" id="ARBA00022989"/>
    </source>
</evidence>
<protein>
    <submittedName>
        <fullName evidence="9">ABC transporter permease</fullName>
    </submittedName>
</protein>
<evidence type="ECO:0000313" key="9">
    <source>
        <dbReference type="EMBL" id="HDS10757.1"/>
    </source>
</evidence>
<dbReference type="Pfam" id="PF00528">
    <property type="entry name" value="BPD_transp_1"/>
    <property type="match status" value="1"/>
</dbReference>
<evidence type="ECO:0000259" key="8">
    <source>
        <dbReference type="PROSITE" id="PS50928"/>
    </source>
</evidence>
<dbReference type="GO" id="GO:0005886">
    <property type="term" value="C:plasma membrane"/>
    <property type="evidence" value="ECO:0007669"/>
    <property type="project" value="UniProtKB-SubCell"/>
</dbReference>
<dbReference type="CDD" id="cd06261">
    <property type="entry name" value="TM_PBP2"/>
    <property type="match status" value="1"/>
</dbReference>
<dbReference type="SUPFAM" id="SSF161098">
    <property type="entry name" value="MetI-like"/>
    <property type="match status" value="1"/>
</dbReference>
<dbReference type="GO" id="GO:0071916">
    <property type="term" value="F:dipeptide transmembrane transporter activity"/>
    <property type="evidence" value="ECO:0007669"/>
    <property type="project" value="TreeGrafter"/>
</dbReference>
<dbReference type="Gene3D" id="1.10.3720.10">
    <property type="entry name" value="MetI-like"/>
    <property type="match status" value="1"/>
</dbReference>
<feature type="domain" description="ABC transmembrane type-1" evidence="8">
    <location>
        <begin position="97"/>
        <end position="298"/>
    </location>
</feature>
<comment type="caution">
    <text evidence="9">The sequence shown here is derived from an EMBL/GenBank/DDBJ whole genome shotgun (WGS) entry which is preliminary data.</text>
</comment>
<feature type="transmembrane region" description="Helical" evidence="7">
    <location>
        <begin position="133"/>
        <end position="156"/>
    </location>
</feature>
<keyword evidence="4 7" id="KW-0812">Transmembrane</keyword>
<feature type="transmembrane region" description="Helical" evidence="7">
    <location>
        <begin position="99"/>
        <end position="121"/>
    </location>
</feature>
<reference evidence="9" key="1">
    <citation type="journal article" date="2020" name="mSystems">
        <title>Genome- and Community-Level Interaction Insights into Carbon Utilization and Element Cycling Functions of Hydrothermarchaeota in Hydrothermal Sediment.</title>
        <authorList>
            <person name="Zhou Z."/>
            <person name="Liu Y."/>
            <person name="Xu W."/>
            <person name="Pan J."/>
            <person name="Luo Z.H."/>
            <person name="Li M."/>
        </authorList>
    </citation>
    <scope>NUCLEOTIDE SEQUENCE [LARGE SCALE GENOMIC DNA]</scope>
    <source>
        <strain evidence="9">SpSt-123</strain>
    </source>
</reference>
<evidence type="ECO:0000256" key="6">
    <source>
        <dbReference type="ARBA" id="ARBA00023136"/>
    </source>
</evidence>
<evidence type="ECO:0000256" key="2">
    <source>
        <dbReference type="ARBA" id="ARBA00022448"/>
    </source>
</evidence>
<dbReference type="Pfam" id="PF19300">
    <property type="entry name" value="BPD_transp_1_N"/>
    <property type="match status" value="1"/>
</dbReference>
<keyword evidence="5 7" id="KW-1133">Transmembrane helix</keyword>
<gene>
    <name evidence="9" type="ORF">ENO04_03985</name>
</gene>